<feature type="coiled-coil region" evidence="1">
    <location>
        <begin position="1349"/>
        <end position="1401"/>
    </location>
</feature>
<evidence type="ECO:0000256" key="1">
    <source>
        <dbReference type="SAM" id="Coils"/>
    </source>
</evidence>
<comment type="caution">
    <text evidence="3">The sequence shown here is derived from an EMBL/GenBank/DDBJ whole genome shotgun (WGS) entry which is preliminary data.</text>
</comment>
<feature type="region of interest" description="Disordered" evidence="2">
    <location>
        <begin position="1909"/>
        <end position="2013"/>
    </location>
</feature>
<evidence type="ECO:0000313" key="4">
    <source>
        <dbReference type="Proteomes" id="UP000193642"/>
    </source>
</evidence>
<feature type="region of interest" description="Disordered" evidence="2">
    <location>
        <begin position="1495"/>
        <end position="1541"/>
    </location>
</feature>
<dbReference type="Proteomes" id="UP000193642">
    <property type="component" value="Unassembled WGS sequence"/>
</dbReference>
<feature type="compositionally biased region" description="Gly residues" evidence="2">
    <location>
        <begin position="1943"/>
        <end position="1961"/>
    </location>
</feature>
<feature type="compositionally biased region" description="Basic and acidic residues" evidence="2">
    <location>
        <begin position="1976"/>
        <end position="1996"/>
    </location>
</feature>
<feature type="compositionally biased region" description="Low complexity" evidence="2">
    <location>
        <begin position="1909"/>
        <end position="1921"/>
    </location>
</feature>
<dbReference type="EMBL" id="MCGO01000382">
    <property type="protein sequence ID" value="ORY11172.1"/>
    <property type="molecule type" value="Genomic_DNA"/>
</dbReference>
<name>A0A1Y1ZLQ4_9FUNG</name>
<organism evidence="3 4">
    <name type="scientific">Rhizoclosmatium globosum</name>
    <dbReference type="NCBI Taxonomy" id="329046"/>
    <lineage>
        <taxon>Eukaryota</taxon>
        <taxon>Fungi</taxon>
        <taxon>Fungi incertae sedis</taxon>
        <taxon>Chytridiomycota</taxon>
        <taxon>Chytridiomycota incertae sedis</taxon>
        <taxon>Chytridiomycetes</taxon>
        <taxon>Chytridiales</taxon>
        <taxon>Chytriomycetaceae</taxon>
        <taxon>Rhizoclosmatium</taxon>
    </lineage>
</organism>
<proteinExistence type="predicted"/>
<keyword evidence="1" id="KW-0175">Coiled coil</keyword>
<accession>A0A1Y1ZLQ4</accession>
<evidence type="ECO:0000256" key="2">
    <source>
        <dbReference type="SAM" id="MobiDB-lite"/>
    </source>
</evidence>
<dbReference type="OrthoDB" id="2173399at2759"/>
<protein>
    <submittedName>
        <fullName evidence="3">Uncharacterized protein</fullName>
    </submittedName>
</protein>
<sequence>MQRASGDGQGLFGILHHCDSTLLEMYPLLKRSDICSFVIRYQSQLVRITKKALAMNTVRESLIGLVFEFDESLGVLKLWDDSLRKKGFSYYGPTDRLGLLMEKVHNAKLSAGDTGPVLKKAVYKVPSITELLIKVVKNPNGLCDLYPCFHKSASPNFLNSESPSTALAQQFAFSQGLLHVLPLQDKARVGLLKLDHKDSARWKLQLDLMLSLNSKSLVTSDFNKSCRAVVASMKANKLTLKSFAPQYALNHMSSRQYLPGLVPLLLEPLLKTSTLPPHLVLLARVAVASAYNPSAHHEDSCAMGTSTLCSIEKNQGIALKILELLNPSTYPLPLMPPAADCSLDISFSAQWNGNELASDSIVVLMDPKQWEVLSGWRLKEYYVGQKDQRSNTSPTENPVRNWLIRWSPEGNACFPRSRFPPTYSASTTASRATHKAKYLSAKTDPTVFLPKLRKLPPLGANKFAALESLDTMDVDMDVSVSTTDKDSCISAETIDTFIKNQKLSQVEKMDHLKYVPPKTKTSVKKATSKTVSVEAGRMFDCEIEIAGVLDNVERRLRSDEVLATILNTMAAECIAYQYGRKLATPLVYFIEFGNLVATYLKYHPDAKYIAIDFEDGIPRISSTTVAASNSTVALNKFAEAATRIYRHKLFPVEMGNLDVVLSASELPLSAWNQLRAGAVEQAKLNPQDSFVLVLDTLVKFFASPIKDATHCEMGTLVFLACLNQDADLAKVSGLVFSKPTKNLVTVERAKLLEKIVLKGRPYLVLLDEEGEGQFVICLNNNWSAAKKESVVSGLVHDWMAVLFDSNSDVGKGVRKLMKTQDKWNTKKFVFETFVESVKELFKQEPEDLIGAGKEDARDEEAGADLGVVADDESDDEEEAELVDEEKKDVVENNNSTKKLSVNDLQFATHLDFMFTLFKWNTSPTSGVKAAISRHCNVEANAVTAWFQSKKLQRTPFPPFTESPAALELINEFSRMNSDFEIHGHSQSTAVLTAKEWGDSLNVRNTSKYAKIPAKDTVFVFEVRSKLAQSIRVNVKVTASEELVAGLNFVASRETSNSGPLMKGRIRKDNIETAFSFQVAVISSMLNNSPPTTCEPFDPAPVILSNKQHVLSLLSANSSRIVDFEFNFKKAEREKGEEGQANTQSKVEADAADNQLWEGSVTASSVLLSNIVGVAEVVQLLMKKGHGFTQLLPVIESTCPSLHWIQAANEVKTHIKAWADKLSSKDILVQFLGFNRAYTGQFGQDMCQISAKDKYRPLTMTNLINTGGSSSDKPNMRLGLRAPDPLAPSNPSFVKEVNAYNLALRQYAVGGNKEAPQVEFVYARIGNILPNIGSTVAEKEAANLVKTLEQDQIKEELKGMSKDDKKLQKEAVVTQKKEMKEKKEAEKNLKKLAKETAKLQKQLDKEAGIKVAGRKSAANKLEKVSALSDDTQDLNMIKLNFLRPVPLIMPRSDRSYQEIADSTAHLDHVEFLVAESELIYKDGRLQLHIPLRRDAKPKEESFPRHVPKLPPLPRNLPNEPSKKPNNPDEFIGSAGASHKQKRKLFQEKASEDMCTDADVLKSFEYVEGAMPACLKGLTPSAYMKTCDAWLWQLEDNLGKDWAPQANGLKSEATLDPGLSLFQVIYCGGGLVILIGGNLAHEVREHLKENVRLHVMFLRKVNNDLLYKSAQDAYEKANTKFINDVAKKSSERGAVLGKLEEARNKDYEAARRKVCAATIAKKQEQWDKQDAMFLRRTPEEIAANPFPARIRVLSELQEMARNESEIRRKVDLVHALTRSILIRFDIVNSPDFNAGDLIGKNGSSELSAENKDILVRLRHTEFLNNLKKEFTIRKKTLIVIGEPYTSKRCLDGTNGNVGIGKFFRCHNKDCPYKDKHGRSFCGARDPTGAMRSSCASNANALKMRQMRLSGVAVGRSGSGSRSASGGGAAGDGHGEDRKMKWTGVSRGGIAVGGSGAGMGGGGSSCSTRRRSSGGGVAERGREGSHIGKRKRQDDKDQQNKTTFSHRKSVHGLASKSELATVTSDTVVSSHHFS</sequence>
<keyword evidence="4" id="KW-1185">Reference proteome</keyword>
<evidence type="ECO:0000313" key="3">
    <source>
        <dbReference type="EMBL" id="ORY11172.1"/>
    </source>
</evidence>
<reference evidence="3 4" key="1">
    <citation type="submission" date="2016-07" db="EMBL/GenBank/DDBJ databases">
        <title>Pervasive Adenine N6-methylation of Active Genes in Fungi.</title>
        <authorList>
            <consortium name="DOE Joint Genome Institute"/>
            <person name="Mondo S.J."/>
            <person name="Dannebaum R.O."/>
            <person name="Kuo R.C."/>
            <person name="Labutti K."/>
            <person name="Haridas S."/>
            <person name="Kuo A."/>
            <person name="Salamov A."/>
            <person name="Ahrendt S.R."/>
            <person name="Lipzen A."/>
            <person name="Sullivan W."/>
            <person name="Andreopoulos W.B."/>
            <person name="Clum A."/>
            <person name="Lindquist E."/>
            <person name="Daum C."/>
            <person name="Ramamoorthy G.K."/>
            <person name="Gryganskyi A."/>
            <person name="Culley D."/>
            <person name="Magnuson J.K."/>
            <person name="James T.Y."/>
            <person name="O'Malley M.A."/>
            <person name="Stajich J.E."/>
            <person name="Spatafora J.W."/>
            <person name="Visel A."/>
            <person name="Grigoriev I.V."/>
        </authorList>
    </citation>
    <scope>NUCLEOTIDE SEQUENCE [LARGE SCALE GENOMIC DNA]</scope>
    <source>
        <strain evidence="3 4">JEL800</strain>
    </source>
</reference>
<gene>
    <name evidence="3" type="ORF">BCR33DRAFT_387972</name>
</gene>